<dbReference type="AlphaFoldDB" id="A0A1I8BQC4"/>
<keyword evidence="1" id="KW-1185">Reference proteome</keyword>
<organism evidence="1 2">
    <name type="scientific">Meloidogyne hapla</name>
    <name type="common">Root-knot nematode worm</name>
    <dbReference type="NCBI Taxonomy" id="6305"/>
    <lineage>
        <taxon>Eukaryota</taxon>
        <taxon>Metazoa</taxon>
        <taxon>Ecdysozoa</taxon>
        <taxon>Nematoda</taxon>
        <taxon>Chromadorea</taxon>
        <taxon>Rhabditida</taxon>
        <taxon>Tylenchina</taxon>
        <taxon>Tylenchomorpha</taxon>
        <taxon>Tylenchoidea</taxon>
        <taxon>Meloidogynidae</taxon>
        <taxon>Meloidogyninae</taxon>
        <taxon>Meloidogyne</taxon>
    </lineage>
</organism>
<sequence length="118" mass="13450">MLNIRFSNFIKRTVSSFTTLFGQPTKMPLLINKNYLFVQSVNFANYERFKILLAKFKVREGPIDDLSKYFGVNSLPCVTCLKGEFTARFKGDESNLDQLLEILLAIGEEEKKSAVGNE</sequence>
<evidence type="ECO:0000313" key="1">
    <source>
        <dbReference type="Proteomes" id="UP000095281"/>
    </source>
</evidence>
<dbReference type="WBParaSite" id="MhA1_Contig42.frz3.gene26">
    <property type="protein sequence ID" value="MhA1_Contig42.frz3.gene26"/>
    <property type="gene ID" value="MhA1_Contig42.frz3.gene26"/>
</dbReference>
<reference evidence="2" key="1">
    <citation type="submission" date="2016-11" db="UniProtKB">
        <authorList>
            <consortium name="WormBaseParasite"/>
        </authorList>
    </citation>
    <scope>IDENTIFICATION</scope>
</reference>
<evidence type="ECO:0000313" key="2">
    <source>
        <dbReference type="WBParaSite" id="MhA1_Contig42.frz3.gene26"/>
    </source>
</evidence>
<protein>
    <submittedName>
        <fullName evidence="2">Thioredoxin domain-containing protein</fullName>
    </submittedName>
</protein>
<proteinExistence type="predicted"/>
<accession>A0A1I8BQC4</accession>
<dbReference type="Proteomes" id="UP000095281">
    <property type="component" value="Unplaced"/>
</dbReference>
<name>A0A1I8BQC4_MELHA</name>